<evidence type="ECO:0000313" key="7">
    <source>
        <dbReference type="EMBL" id="MYD92046.1"/>
    </source>
</evidence>
<reference evidence="7" key="1">
    <citation type="submission" date="2019-09" db="EMBL/GenBank/DDBJ databases">
        <title>Characterisation of the sponge microbiome using genome-centric metagenomics.</title>
        <authorList>
            <person name="Engelberts J.P."/>
            <person name="Robbins S.J."/>
            <person name="De Goeij J.M."/>
            <person name="Aranda M."/>
            <person name="Bell S.C."/>
            <person name="Webster N.S."/>
        </authorList>
    </citation>
    <scope>NUCLEOTIDE SEQUENCE</scope>
    <source>
        <strain evidence="7">SB0662_bin_9</strain>
    </source>
</reference>
<keyword evidence="2" id="KW-1003">Cell membrane</keyword>
<feature type="transmembrane region" description="Helical" evidence="6">
    <location>
        <begin position="200"/>
        <end position="220"/>
    </location>
</feature>
<protein>
    <submittedName>
        <fullName evidence="7">Cytochrome c oxidase assembly protein</fullName>
    </submittedName>
</protein>
<keyword evidence="4 6" id="KW-1133">Transmembrane helix</keyword>
<feature type="transmembrane region" description="Helical" evidence="6">
    <location>
        <begin position="48"/>
        <end position="78"/>
    </location>
</feature>
<feature type="transmembrane region" description="Helical" evidence="6">
    <location>
        <begin position="84"/>
        <end position="111"/>
    </location>
</feature>
<comment type="caution">
    <text evidence="7">The sequence shown here is derived from an EMBL/GenBank/DDBJ whole genome shotgun (WGS) entry which is preliminary data.</text>
</comment>
<dbReference type="Pfam" id="PF09678">
    <property type="entry name" value="Caa3_CtaG"/>
    <property type="match status" value="1"/>
</dbReference>
<name>A0A6B1DY94_9CHLR</name>
<evidence type="ECO:0000256" key="5">
    <source>
        <dbReference type="ARBA" id="ARBA00023136"/>
    </source>
</evidence>
<feature type="transmembrane region" description="Helical" evidence="6">
    <location>
        <begin position="170"/>
        <end position="188"/>
    </location>
</feature>
<evidence type="ECO:0000256" key="2">
    <source>
        <dbReference type="ARBA" id="ARBA00022475"/>
    </source>
</evidence>
<evidence type="ECO:0000256" key="6">
    <source>
        <dbReference type="SAM" id="Phobius"/>
    </source>
</evidence>
<dbReference type="EMBL" id="VXPY01000122">
    <property type="protein sequence ID" value="MYD92046.1"/>
    <property type="molecule type" value="Genomic_DNA"/>
</dbReference>
<dbReference type="AlphaFoldDB" id="A0A6B1DY94"/>
<comment type="subcellular location">
    <subcellularLocation>
        <location evidence="1">Cell membrane</location>
        <topology evidence="1">Multi-pass membrane protein</topology>
    </subcellularLocation>
</comment>
<organism evidence="7">
    <name type="scientific">Caldilineaceae bacterium SB0662_bin_9</name>
    <dbReference type="NCBI Taxonomy" id="2605258"/>
    <lineage>
        <taxon>Bacteria</taxon>
        <taxon>Bacillati</taxon>
        <taxon>Chloroflexota</taxon>
        <taxon>Caldilineae</taxon>
        <taxon>Caldilineales</taxon>
        <taxon>Caldilineaceae</taxon>
    </lineage>
</organism>
<feature type="transmembrane region" description="Helical" evidence="6">
    <location>
        <begin position="245"/>
        <end position="267"/>
    </location>
</feature>
<sequence>MNPVLQAALATWEWRPSVLAVTFLAAAIYAVGWVGLRRQGRIRLAAWWRLAAYLLGLALLLAALLSFIDVYGALLLFMHMVQHVLLLMLVPVLLLWANPFPILLYGLPDVARRAVVRFLRPEARFRRETRRLTHPGALYALYIGAIVLWHDTSLYNLAQGNGLIHDLEHITFFVAGMLFWWPVMGAAPRIHHPTSLAGRMAVLLLCVPPHVVVGALLSFVENPVYEHYLTVPRLWGMDVMQDQRLAGIIMWIPTGMMYIAGVVILLARHLNQAARRIGSGLDQNGVEAT</sequence>
<feature type="transmembrane region" description="Helical" evidence="6">
    <location>
        <begin position="132"/>
        <end position="150"/>
    </location>
</feature>
<dbReference type="GO" id="GO:0005886">
    <property type="term" value="C:plasma membrane"/>
    <property type="evidence" value="ECO:0007669"/>
    <property type="project" value="UniProtKB-SubCell"/>
</dbReference>
<accession>A0A6B1DY94</accession>
<keyword evidence="5 6" id="KW-0472">Membrane</keyword>
<evidence type="ECO:0000256" key="1">
    <source>
        <dbReference type="ARBA" id="ARBA00004651"/>
    </source>
</evidence>
<proteinExistence type="predicted"/>
<keyword evidence="3 6" id="KW-0812">Transmembrane</keyword>
<dbReference type="InterPro" id="IPR019108">
    <property type="entry name" value="Caa3_assmbl_CtaG-rel"/>
</dbReference>
<evidence type="ECO:0000256" key="3">
    <source>
        <dbReference type="ARBA" id="ARBA00022692"/>
    </source>
</evidence>
<gene>
    <name evidence="7" type="ORF">F4Y08_17235</name>
</gene>
<feature type="transmembrane region" description="Helical" evidence="6">
    <location>
        <begin position="18"/>
        <end position="36"/>
    </location>
</feature>
<evidence type="ECO:0000256" key="4">
    <source>
        <dbReference type="ARBA" id="ARBA00022989"/>
    </source>
</evidence>